<comment type="caution">
    <text evidence="1">The sequence shown here is derived from an EMBL/GenBank/DDBJ whole genome shotgun (WGS) entry which is preliminary data.</text>
</comment>
<name>A0A6B0SET8_9EURY</name>
<accession>A0A6B0SET8</accession>
<dbReference type="EMBL" id="WUUU01000002">
    <property type="protein sequence ID" value="MXR19196.1"/>
    <property type="molecule type" value="Genomic_DNA"/>
</dbReference>
<evidence type="ECO:0000313" key="2">
    <source>
        <dbReference type="Proteomes" id="UP000471521"/>
    </source>
</evidence>
<keyword evidence="2" id="KW-1185">Reference proteome</keyword>
<sequence>MSGSNTPGCTSLDTPAMQEAVEGTIDGTLRSFVEFDSDNFTVVHYDDRTRSFYDDEAHMMEHFEEIHSYVHIDFTEVDFFTERLFPITDHVRYFATSFDVFTLLRVYFDDEGLFLALDRDEPVEPVVEAIEAVHGSR</sequence>
<dbReference type="OrthoDB" id="179705at2157"/>
<reference evidence="1 2" key="1">
    <citation type="submission" date="2019-12" db="EMBL/GenBank/DDBJ databases">
        <title>Isolation and characterization of three novel carbon monoxide-oxidizing members of Halobacteria from salione crusts and soils.</title>
        <authorList>
            <person name="Myers M.R."/>
            <person name="King G.M."/>
        </authorList>
    </citation>
    <scope>NUCLEOTIDE SEQUENCE [LARGE SCALE GENOMIC DNA]</scope>
    <source>
        <strain evidence="1 2">PCN9</strain>
    </source>
</reference>
<dbReference type="Proteomes" id="UP000471521">
    <property type="component" value="Unassembled WGS sequence"/>
</dbReference>
<organism evidence="1 2">
    <name type="scientific">Halobacterium bonnevillei</name>
    <dbReference type="NCBI Taxonomy" id="2692200"/>
    <lineage>
        <taxon>Archaea</taxon>
        <taxon>Methanobacteriati</taxon>
        <taxon>Methanobacteriota</taxon>
        <taxon>Stenosarchaea group</taxon>
        <taxon>Halobacteria</taxon>
        <taxon>Halobacteriales</taxon>
        <taxon>Halobacteriaceae</taxon>
        <taxon>Halobacterium</taxon>
    </lineage>
</organism>
<evidence type="ECO:0000313" key="1">
    <source>
        <dbReference type="EMBL" id="MXR19196.1"/>
    </source>
</evidence>
<dbReference type="AlphaFoldDB" id="A0A6B0SET8"/>
<gene>
    <name evidence="1" type="ORF">GRX66_00735</name>
</gene>
<protein>
    <submittedName>
        <fullName evidence="1">Uncharacterized protein</fullName>
    </submittedName>
</protein>
<dbReference type="RefSeq" id="WP_159524793.1">
    <property type="nucleotide sequence ID" value="NZ_WUUU01000002.1"/>
</dbReference>
<proteinExistence type="predicted"/>